<organism evidence="7 8">
    <name type="scientific">Intoshia linei</name>
    <dbReference type="NCBI Taxonomy" id="1819745"/>
    <lineage>
        <taxon>Eukaryota</taxon>
        <taxon>Metazoa</taxon>
        <taxon>Spiralia</taxon>
        <taxon>Lophotrochozoa</taxon>
        <taxon>Mesozoa</taxon>
        <taxon>Orthonectida</taxon>
        <taxon>Rhopaluridae</taxon>
        <taxon>Intoshia</taxon>
    </lineage>
</organism>
<keyword evidence="3 6" id="KW-0812">Transmembrane</keyword>
<dbReference type="AlphaFoldDB" id="A0A177ASX0"/>
<evidence type="ECO:0000256" key="4">
    <source>
        <dbReference type="ARBA" id="ARBA00022989"/>
    </source>
</evidence>
<dbReference type="InterPro" id="IPR002549">
    <property type="entry name" value="AI-2E-like"/>
</dbReference>
<name>A0A177ASX0_9BILA</name>
<dbReference type="GO" id="GO:0016020">
    <property type="term" value="C:membrane"/>
    <property type="evidence" value="ECO:0007669"/>
    <property type="project" value="UniProtKB-SubCell"/>
</dbReference>
<protein>
    <submittedName>
        <fullName evidence="7">Uncharacterized protein</fullName>
    </submittedName>
</protein>
<comment type="similarity">
    <text evidence="2">Belongs to the autoinducer-2 exporter (AI-2E) (TC 2.A.86) family.</text>
</comment>
<dbReference type="EMBL" id="LWCA01001449">
    <property type="protein sequence ID" value="OAF65096.1"/>
    <property type="molecule type" value="Genomic_DNA"/>
</dbReference>
<evidence type="ECO:0000256" key="3">
    <source>
        <dbReference type="ARBA" id="ARBA00022692"/>
    </source>
</evidence>
<evidence type="ECO:0000256" key="2">
    <source>
        <dbReference type="ARBA" id="ARBA00009773"/>
    </source>
</evidence>
<feature type="transmembrane region" description="Helical" evidence="6">
    <location>
        <begin position="20"/>
        <end position="41"/>
    </location>
</feature>
<proteinExistence type="inferred from homology"/>
<accession>A0A177ASX0</accession>
<gene>
    <name evidence="7" type="ORF">A3Q56_07174</name>
</gene>
<comment type="subcellular location">
    <subcellularLocation>
        <location evidence="1">Membrane</location>
        <topology evidence="1">Multi-pass membrane protein</topology>
    </subcellularLocation>
</comment>
<dbReference type="PANTHER" id="PTHR21716:SF4">
    <property type="entry name" value="TRANSMEMBRANE PROTEIN 245"/>
    <property type="match status" value="1"/>
</dbReference>
<dbReference type="Proteomes" id="UP000078046">
    <property type="component" value="Unassembled WGS sequence"/>
</dbReference>
<keyword evidence="5 6" id="KW-0472">Membrane</keyword>
<sequence length="210" mass="24958">MSNKGNILKILQDETAVKHAFYNALALLITSIFCFIVYGVYHVLEIFMRPLLWAILFGTILHPIKSNLTVKLFKSIHDIQYDVKLFERFQNDAEKKTIKNLKSDNQMKIYYTLYKFGLLVIILRKYPVLYYPYELLYAIEEKLPSSIFESRVLKLLHQIDKMVLFYKNSVEFRVNTFFRKNHFYIKAVNEPCSNIFIIYPRIVKIEGGYI</sequence>
<keyword evidence="4 6" id="KW-1133">Transmembrane helix</keyword>
<evidence type="ECO:0000256" key="6">
    <source>
        <dbReference type="SAM" id="Phobius"/>
    </source>
</evidence>
<comment type="caution">
    <text evidence="7">The sequence shown here is derived from an EMBL/GenBank/DDBJ whole genome shotgun (WGS) entry which is preliminary data.</text>
</comment>
<dbReference type="PANTHER" id="PTHR21716">
    <property type="entry name" value="TRANSMEMBRANE PROTEIN"/>
    <property type="match status" value="1"/>
</dbReference>
<evidence type="ECO:0000313" key="8">
    <source>
        <dbReference type="Proteomes" id="UP000078046"/>
    </source>
</evidence>
<evidence type="ECO:0000256" key="5">
    <source>
        <dbReference type="ARBA" id="ARBA00023136"/>
    </source>
</evidence>
<dbReference type="OrthoDB" id="6287950at2759"/>
<reference evidence="7 8" key="1">
    <citation type="submission" date="2016-04" db="EMBL/GenBank/DDBJ databases">
        <title>The genome of Intoshia linei affirms orthonectids as highly simplified spiralians.</title>
        <authorList>
            <person name="Mikhailov K.V."/>
            <person name="Slusarev G.S."/>
            <person name="Nikitin M.A."/>
            <person name="Logacheva M.D."/>
            <person name="Penin A."/>
            <person name="Aleoshin V."/>
            <person name="Panchin Y.V."/>
        </authorList>
    </citation>
    <scope>NUCLEOTIDE SEQUENCE [LARGE SCALE GENOMIC DNA]</scope>
    <source>
        <strain evidence="7">Intl2013</strain>
        <tissue evidence="7">Whole animal</tissue>
    </source>
</reference>
<keyword evidence="8" id="KW-1185">Reference proteome</keyword>
<evidence type="ECO:0000313" key="7">
    <source>
        <dbReference type="EMBL" id="OAF65096.1"/>
    </source>
</evidence>
<evidence type="ECO:0000256" key="1">
    <source>
        <dbReference type="ARBA" id="ARBA00004141"/>
    </source>
</evidence>